<feature type="signal peptide" evidence="1">
    <location>
        <begin position="1"/>
        <end position="26"/>
    </location>
</feature>
<keyword evidence="1" id="KW-0732">Signal</keyword>
<feature type="non-terminal residue" evidence="2">
    <location>
        <position position="1"/>
    </location>
</feature>
<feature type="chain" id="PRO_5023861612" evidence="1">
    <location>
        <begin position="27"/>
        <end position="103"/>
    </location>
</feature>
<dbReference type="EMBL" id="RWGY01000029">
    <property type="protein sequence ID" value="TVU17010.1"/>
    <property type="molecule type" value="Genomic_DNA"/>
</dbReference>
<evidence type="ECO:0000256" key="1">
    <source>
        <dbReference type="SAM" id="SignalP"/>
    </source>
</evidence>
<keyword evidence="3" id="KW-1185">Reference proteome</keyword>
<comment type="caution">
    <text evidence="2">The sequence shown here is derived from an EMBL/GenBank/DDBJ whole genome shotgun (WGS) entry which is preliminary data.</text>
</comment>
<name>A0A5J9U0C2_9POAL</name>
<organism evidence="2 3">
    <name type="scientific">Eragrostis curvula</name>
    <name type="common">weeping love grass</name>
    <dbReference type="NCBI Taxonomy" id="38414"/>
    <lineage>
        <taxon>Eukaryota</taxon>
        <taxon>Viridiplantae</taxon>
        <taxon>Streptophyta</taxon>
        <taxon>Embryophyta</taxon>
        <taxon>Tracheophyta</taxon>
        <taxon>Spermatophyta</taxon>
        <taxon>Magnoliopsida</taxon>
        <taxon>Liliopsida</taxon>
        <taxon>Poales</taxon>
        <taxon>Poaceae</taxon>
        <taxon>PACMAD clade</taxon>
        <taxon>Chloridoideae</taxon>
        <taxon>Eragrostideae</taxon>
        <taxon>Eragrostidinae</taxon>
        <taxon>Eragrostis</taxon>
    </lineage>
</organism>
<evidence type="ECO:0000313" key="3">
    <source>
        <dbReference type="Proteomes" id="UP000324897"/>
    </source>
</evidence>
<dbReference type="AlphaFoldDB" id="A0A5J9U0C2"/>
<dbReference type="Proteomes" id="UP000324897">
    <property type="component" value="Chromosome 7"/>
</dbReference>
<dbReference type="Gramene" id="TVU17010">
    <property type="protein sequence ID" value="TVU17010"/>
    <property type="gene ID" value="EJB05_33016"/>
</dbReference>
<proteinExistence type="predicted"/>
<gene>
    <name evidence="2" type="ORF">EJB05_33016</name>
</gene>
<accession>A0A5J9U0C2</accession>
<reference evidence="2 3" key="1">
    <citation type="journal article" date="2019" name="Sci. Rep.">
        <title>A high-quality genome of Eragrostis curvula grass provides insights into Poaceae evolution and supports new strategies to enhance forage quality.</title>
        <authorList>
            <person name="Carballo J."/>
            <person name="Santos B.A.C.M."/>
            <person name="Zappacosta D."/>
            <person name="Garbus I."/>
            <person name="Selva J.P."/>
            <person name="Gallo C.A."/>
            <person name="Diaz A."/>
            <person name="Albertini E."/>
            <person name="Caccamo M."/>
            <person name="Echenique V."/>
        </authorList>
    </citation>
    <scope>NUCLEOTIDE SEQUENCE [LARGE SCALE GENOMIC DNA]</scope>
    <source>
        <strain evidence="3">cv. Victoria</strain>
        <tissue evidence="2">Leaf</tissue>
    </source>
</reference>
<protein>
    <submittedName>
        <fullName evidence="2">Uncharacterized protein</fullName>
    </submittedName>
</protein>
<dbReference type="OrthoDB" id="695425at2759"/>
<sequence>MAASSRAAIVIVSLILLASSQSLVHARMMPSDLQLVHGETGATSSSASQDLFMAPPALSRKLEIATVERRQIIQVDGSVPSPGVDQTPLLLAPLISWDQKVMD</sequence>
<evidence type="ECO:0000313" key="2">
    <source>
        <dbReference type="EMBL" id="TVU17010.1"/>
    </source>
</evidence>